<evidence type="ECO:0000313" key="10">
    <source>
        <dbReference type="Proteomes" id="UP000321764"/>
    </source>
</evidence>
<dbReference type="PRINTS" id="PR00706">
    <property type="entry name" value="PYROGLUPTASE"/>
</dbReference>
<dbReference type="GO" id="GO:0016920">
    <property type="term" value="F:pyroglutamyl-peptidase activity"/>
    <property type="evidence" value="ECO:0007669"/>
    <property type="project" value="InterPro"/>
</dbReference>
<proteinExistence type="inferred from homology"/>
<dbReference type="EMBL" id="VKAD01000001">
    <property type="protein sequence ID" value="TXR53487.1"/>
    <property type="molecule type" value="Genomic_DNA"/>
</dbReference>
<dbReference type="PANTHER" id="PTHR23402:SF1">
    <property type="entry name" value="PYROGLUTAMYL-PEPTIDASE I"/>
    <property type="match status" value="1"/>
</dbReference>
<dbReference type="GO" id="GO:0005829">
    <property type="term" value="C:cytosol"/>
    <property type="evidence" value="ECO:0007669"/>
    <property type="project" value="InterPro"/>
</dbReference>
<evidence type="ECO:0000256" key="5">
    <source>
        <dbReference type="ARBA" id="ARBA00022801"/>
    </source>
</evidence>
<evidence type="ECO:0000256" key="6">
    <source>
        <dbReference type="ARBA" id="ARBA00022807"/>
    </source>
</evidence>
<sequence length="225" mass="25322">MSSRKLRIVLSGYGSWLRAPVNPSTVVIENLKLRDWPDLDIRFVHMAVDSEQLYVSMNRVIREFQPDAWVGIGVSGRTDAIQLETLAINKRHFIEVPDVNGFIADQLRVFEQGPLALEANFPSSLLVEKLNQAGFAAKLSFSAGTHLCNQMLYTGNYLAQKLNQENQQLQKMLCGFVHIPFIEPPKGDALNYIDTPKTMDEQTLTDAVALLVSELHKQLQVNKVE</sequence>
<dbReference type="InterPro" id="IPR036440">
    <property type="entry name" value="Peptidase_C15-like_sf"/>
</dbReference>
<dbReference type="RefSeq" id="WP_147712889.1">
    <property type="nucleotide sequence ID" value="NZ_VKAD01000001.1"/>
</dbReference>
<evidence type="ECO:0000256" key="1">
    <source>
        <dbReference type="ARBA" id="ARBA00006641"/>
    </source>
</evidence>
<organism evidence="9 10">
    <name type="scientific">Reinekea thalattae</name>
    <dbReference type="NCBI Taxonomy" id="2593301"/>
    <lineage>
        <taxon>Bacteria</taxon>
        <taxon>Pseudomonadati</taxon>
        <taxon>Pseudomonadota</taxon>
        <taxon>Gammaproteobacteria</taxon>
        <taxon>Oceanospirillales</taxon>
        <taxon>Saccharospirillaceae</taxon>
        <taxon>Reinekea</taxon>
    </lineage>
</organism>
<dbReference type="Proteomes" id="UP000321764">
    <property type="component" value="Unassembled WGS sequence"/>
</dbReference>
<dbReference type="PANTHER" id="PTHR23402">
    <property type="entry name" value="PROTEASE FAMILY C15 PYROGLUTAMYL-PEPTIDASE I-RELATED"/>
    <property type="match status" value="1"/>
</dbReference>
<evidence type="ECO:0000256" key="7">
    <source>
        <dbReference type="ARBA" id="ARBA00030836"/>
    </source>
</evidence>
<dbReference type="InterPro" id="IPR016125">
    <property type="entry name" value="Peptidase_C15-like"/>
</dbReference>
<evidence type="ECO:0000313" key="9">
    <source>
        <dbReference type="EMBL" id="TXR53487.1"/>
    </source>
</evidence>
<reference evidence="9 10" key="1">
    <citation type="submission" date="2019-07" db="EMBL/GenBank/DDBJ databases">
        <title>Reinekea sp. strain SSH23 genome sequencing and assembly.</title>
        <authorList>
            <person name="Kim I."/>
        </authorList>
    </citation>
    <scope>NUCLEOTIDE SEQUENCE [LARGE SCALE GENOMIC DNA]</scope>
    <source>
        <strain evidence="9 10">SSH23</strain>
    </source>
</reference>
<accession>A0A5C8Z772</accession>
<dbReference type="OrthoDB" id="9779738at2"/>
<evidence type="ECO:0000256" key="4">
    <source>
        <dbReference type="ARBA" id="ARBA00022670"/>
    </source>
</evidence>
<evidence type="ECO:0000256" key="2">
    <source>
        <dbReference type="ARBA" id="ARBA00019191"/>
    </source>
</evidence>
<gene>
    <name evidence="9" type="ORF">FME95_02660</name>
</gene>
<comment type="similarity">
    <text evidence="1">Belongs to the peptidase C15 family.</text>
</comment>
<dbReference type="AlphaFoldDB" id="A0A5C8Z772"/>
<keyword evidence="3" id="KW-0963">Cytoplasm</keyword>
<protein>
    <recommendedName>
        <fullName evidence="2">Pyrrolidone-carboxylate peptidase</fullName>
    </recommendedName>
    <alternativeName>
        <fullName evidence="7">5-oxoprolyl-peptidase</fullName>
    </alternativeName>
    <alternativeName>
        <fullName evidence="8">Pyroglutamyl-peptidase I</fullName>
    </alternativeName>
</protein>
<comment type="caution">
    <text evidence="9">The sequence shown here is derived from an EMBL/GenBank/DDBJ whole genome shotgun (WGS) entry which is preliminary data.</text>
</comment>
<keyword evidence="4" id="KW-0645">Protease</keyword>
<dbReference type="Pfam" id="PF01470">
    <property type="entry name" value="Peptidase_C15"/>
    <property type="match status" value="1"/>
</dbReference>
<evidence type="ECO:0000256" key="3">
    <source>
        <dbReference type="ARBA" id="ARBA00022490"/>
    </source>
</evidence>
<keyword evidence="10" id="KW-1185">Reference proteome</keyword>
<keyword evidence="6" id="KW-0788">Thiol protease</keyword>
<dbReference type="PIRSF" id="PIRSF015592">
    <property type="entry name" value="Prld-crbxl_pptds"/>
    <property type="match status" value="1"/>
</dbReference>
<name>A0A5C8Z772_9GAMM</name>
<evidence type="ECO:0000256" key="8">
    <source>
        <dbReference type="ARBA" id="ARBA00031559"/>
    </source>
</evidence>
<dbReference type="GO" id="GO:0006508">
    <property type="term" value="P:proteolysis"/>
    <property type="evidence" value="ECO:0007669"/>
    <property type="project" value="UniProtKB-KW"/>
</dbReference>
<dbReference type="SUPFAM" id="SSF53182">
    <property type="entry name" value="Pyrrolidone carboxyl peptidase (pyroglutamate aminopeptidase)"/>
    <property type="match status" value="1"/>
</dbReference>
<keyword evidence="5" id="KW-0378">Hydrolase</keyword>
<dbReference type="InterPro" id="IPR000816">
    <property type="entry name" value="Peptidase_C15"/>
</dbReference>
<dbReference type="Gene3D" id="3.40.630.20">
    <property type="entry name" value="Peptidase C15, pyroglutamyl peptidase I-like"/>
    <property type="match status" value="1"/>
</dbReference>